<evidence type="ECO:0000313" key="1">
    <source>
        <dbReference type="EMBL" id="MEJ1089408.1"/>
    </source>
</evidence>
<proteinExistence type="predicted"/>
<dbReference type="RefSeq" id="WP_337333052.1">
    <property type="nucleotide sequence ID" value="NZ_JBBDGM010000013.1"/>
</dbReference>
<dbReference type="EMBL" id="JBBDGM010000013">
    <property type="protein sequence ID" value="MEJ1089408.1"/>
    <property type="molecule type" value="Genomic_DNA"/>
</dbReference>
<keyword evidence="2" id="KW-1185">Reference proteome</keyword>
<dbReference type="Proteomes" id="UP001371224">
    <property type="component" value="Unassembled WGS sequence"/>
</dbReference>
<accession>A0ABU8LE09</accession>
<reference evidence="1 2" key="1">
    <citation type="submission" date="2024-02" db="EMBL/GenBank/DDBJ databases">
        <authorList>
            <person name="Saticioglu I.B."/>
        </authorList>
    </citation>
    <scope>NUCLEOTIDE SEQUENCE [LARGE SCALE GENOMIC DNA]</scope>
    <source>
        <strain evidence="1 2">Mu-80</strain>
    </source>
</reference>
<protein>
    <submittedName>
        <fullName evidence="1">Uncharacterized protein</fullName>
    </submittedName>
</protein>
<name>A0ABU8LE09_9MICO</name>
<organism evidence="1 2">
    <name type="scientific">Microbacterium bandirmense</name>
    <dbReference type="NCBI Taxonomy" id="3122050"/>
    <lineage>
        <taxon>Bacteria</taxon>
        <taxon>Bacillati</taxon>
        <taxon>Actinomycetota</taxon>
        <taxon>Actinomycetes</taxon>
        <taxon>Micrococcales</taxon>
        <taxon>Microbacteriaceae</taxon>
        <taxon>Microbacterium</taxon>
    </lineage>
</organism>
<sequence>MTAFVAPLSESSAKKLGVQPLLLQQHAVRLWGRSLETEALRRAGEGSTPQGRGRVTRILVDEIRASIEGEC</sequence>
<gene>
    <name evidence="1" type="ORF">WDU99_13895</name>
</gene>
<comment type="caution">
    <text evidence="1">The sequence shown here is derived from an EMBL/GenBank/DDBJ whole genome shotgun (WGS) entry which is preliminary data.</text>
</comment>
<evidence type="ECO:0000313" key="2">
    <source>
        <dbReference type="Proteomes" id="UP001371224"/>
    </source>
</evidence>